<dbReference type="PIRSF" id="PIRSF006485">
    <property type="entry name" value="GTP-binding_EngA"/>
    <property type="match status" value="1"/>
</dbReference>
<dbReference type="GO" id="GO:0016787">
    <property type="term" value="F:hydrolase activity"/>
    <property type="evidence" value="ECO:0007669"/>
    <property type="project" value="UniProtKB-KW"/>
</dbReference>
<dbReference type="CDD" id="cd01894">
    <property type="entry name" value="EngA1"/>
    <property type="match status" value="1"/>
</dbReference>
<dbReference type="InterPro" id="IPR005225">
    <property type="entry name" value="Small_GTP-bd"/>
</dbReference>
<accession>A0ABW5SBX5</accession>
<organism evidence="12 13">
    <name type="scientific">Mesonia sediminis</name>
    <dbReference type="NCBI Taxonomy" id="1703946"/>
    <lineage>
        <taxon>Bacteria</taxon>
        <taxon>Pseudomonadati</taxon>
        <taxon>Bacteroidota</taxon>
        <taxon>Flavobacteriia</taxon>
        <taxon>Flavobacteriales</taxon>
        <taxon>Flavobacteriaceae</taxon>
        <taxon>Mesonia</taxon>
    </lineage>
</organism>
<dbReference type="Gene3D" id="3.30.300.20">
    <property type="match status" value="1"/>
</dbReference>
<keyword evidence="5 8" id="KW-0547">Nucleotide-binding</keyword>
<dbReference type="InterPro" id="IPR027417">
    <property type="entry name" value="P-loop_NTPase"/>
</dbReference>
<dbReference type="Pfam" id="PF01926">
    <property type="entry name" value="MMR_HSR1"/>
    <property type="match status" value="2"/>
</dbReference>
<evidence type="ECO:0000256" key="8">
    <source>
        <dbReference type="HAMAP-Rule" id="MF_00195"/>
    </source>
</evidence>
<keyword evidence="12" id="KW-0378">Hydrolase</keyword>
<feature type="binding site" evidence="8">
    <location>
        <begin position="119"/>
        <end position="122"/>
    </location>
    <ligand>
        <name>GTP</name>
        <dbReference type="ChEBI" id="CHEBI:37565"/>
        <label>1</label>
    </ligand>
</feature>
<comment type="function">
    <text evidence="8 10">GTPase that plays an essential role in the late steps of ribosome biogenesis.</text>
</comment>
<dbReference type="Pfam" id="PF14714">
    <property type="entry name" value="KH_dom-like"/>
    <property type="match status" value="1"/>
</dbReference>
<dbReference type="InterPro" id="IPR006073">
    <property type="entry name" value="GTP-bd"/>
</dbReference>
<dbReference type="RefSeq" id="WP_379043706.1">
    <property type="nucleotide sequence ID" value="NZ_JBHULZ010000014.1"/>
</dbReference>
<reference evidence="13" key="1">
    <citation type="journal article" date="2019" name="Int. J. Syst. Evol. Microbiol.">
        <title>The Global Catalogue of Microorganisms (GCM) 10K type strain sequencing project: providing services to taxonomists for standard genome sequencing and annotation.</title>
        <authorList>
            <consortium name="The Broad Institute Genomics Platform"/>
            <consortium name="The Broad Institute Genome Sequencing Center for Infectious Disease"/>
            <person name="Wu L."/>
            <person name="Ma J."/>
        </authorList>
    </citation>
    <scope>NUCLEOTIDE SEQUENCE [LARGE SCALE GENOMIC DNA]</scope>
    <source>
        <strain evidence="13">KCTC 42255</strain>
    </source>
</reference>
<feature type="binding site" evidence="8">
    <location>
        <begin position="181"/>
        <end position="188"/>
    </location>
    <ligand>
        <name>GTP</name>
        <dbReference type="ChEBI" id="CHEBI:37565"/>
        <label>2</label>
    </ligand>
</feature>
<evidence type="ECO:0000256" key="5">
    <source>
        <dbReference type="ARBA" id="ARBA00022741"/>
    </source>
</evidence>
<evidence type="ECO:0000256" key="4">
    <source>
        <dbReference type="ARBA" id="ARBA00022737"/>
    </source>
</evidence>
<dbReference type="PANTHER" id="PTHR43834:SF6">
    <property type="entry name" value="GTPASE DER"/>
    <property type="match status" value="1"/>
</dbReference>
<dbReference type="NCBIfam" id="TIGR00231">
    <property type="entry name" value="small_GTP"/>
    <property type="match status" value="2"/>
</dbReference>
<dbReference type="InterPro" id="IPR032859">
    <property type="entry name" value="KH_dom-like"/>
</dbReference>
<name>A0ABW5SBX5_9FLAO</name>
<dbReference type="InterPro" id="IPR016484">
    <property type="entry name" value="GTPase_Der"/>
</dbReference>
<evidence type="ECO:0000256" key="7">
    <source>
        <dbReference type="ARBA" id="ARBA00032345"/>
    </source>
</evidence>
<feature type="binding site" evidence="8">
    <location>
        <begin position="9"/>
        <end position="16"/>
    </location>
    <ligand>
        <name>GTP</name>
        <dbReference type="ChEBI" id="CHEBI:37565"/>
        <label>1</label>
    </ligand>
</feature>
<dbReference type="InterPro" id="IPR015946">
    <property type="entry name" value="KH_dom-like_a/b"/>
</dbReference>
<dbReference type="PROSITE" id="PS51712">
    <property type="entry name" value="G_ENGA"/>
    <property type="match status" value="2"/>
</dbReference>
<sequence>MSNIVAIVGRPNVGKSTFFNRLIQRREAIVDSVSGVTRDRHYGKSDWNGKEFTVIDTGGYVIGSEDVFEAEIDKQVELAIDEADVIIFVVDVETGVTPMDEDVAKLLRKVNKPVFLAVNKVDSGKREDQAMEFYTLGLGEYYTIAGINGSGTGDLLDAVVEAFPEKEEQEDENLPRFAVVGRPNAGKSSFINALIGEERYIVTDIAGTTRDSIDTKYNRFGFEFNLVDTAGIRRKSKVKEDIEFYSVMRSVRAIEHSDVCLLIVDASRGFDAQVQNIFWLAQRNRKGIVILVNKWDLVEKETNTMKDFEAKIRKEIEPFTDVPIVFISVLNKQRIFKAIETAVEVYHNRSKKIKTRTLNDVLLPIIQNNPPPAYKGKYVKIKFITQLPTPQPQFAFFCNLPQYVRDPYKRFLENKLRQEFDFSGVPISVYLRKK</sequence>
<evidence type="ECO:0000313" key="12">
    <source>
        <dbReference type="EMBL" id="MFD2696870.1"/>
    </source>
</evidence>
<feature type="domain" description="EngA-type G" evidence="11">
    <location>
        <begin position="175"/>
        <end position="350"/>
    </location>
</feature>
<dbReference type="Proteomes" id="UP001597357">
    <property type="component" value="Unassembled WGS sequence"/>
</dbReference>
<dbReference type="InterPro" id="IPR031166">
    <property type="entry name" value="G_ENGA"/>
</dbReference>
<dbReference type="PANTHER" id="PTHR43834">
    <property type="entry name" value="GTPASE DER"/>
    <property type="match status" value="1"/>
</dbReference>
<comment type="subunit">
    <text evidence="8">Associates with the 50S ribosomal subunit.</text>
</comment>
<keyword evidence="3 8" id="KW-0690">Ribosome biogenesis</keyword>
<feature type="domain" description="EngA-type G" evidence="11">
    <location>
        <begin position="3"/>
        <end position="167"/>
    </location>
</feature>
<evidence type="ECO:0000256" key="3">
    <source>
        <dbReference type="ARBA" id="ARBA00022517"/>
    </source>
</evidence>
<evidence type="ECO:0000313" key="13">
    <source>
        <dbReference type="Proteomes" id="UP001597357"/>
    </source>
</evidence>
<dbReference type="NCBIfam" id="TIGR03594">
    <property type="entry name" value="GTPase_EngA"/>
    <property type="match status" value="1"/>
</dbReference>
<dbReference type="EMBL" id="JBHULZ010000014">
    <property type="protein sequence ID" value="MFD2696870.1"/>
    <property type="molecule type" value="Genomic_DNA"/>
</dbReference>
<evidence type="ECO:0000256" key="2">
    <source>
        <dbReference type="ARBA" id="ARBA00020953"/>
    </source>
</evidence>
<evidence type="ECO:0000256" key="9">
    <source>
        <dbReference type="PROSITE-ProRule" id="PRU01049"/>
    </source>
</evidence>
<evidence type="ECO:0000256" key="6">
    <source>
        <dbReference type="ARBA" id="ARBA00023134"/>
    </source>
</evidence>
<feature type="binding site" evidence="8">
    <location>
        <begin position="293"/>
        <end position="296"/>
    </location>
    <ligand>
        <name>GTP</name>
        <dbReference type="ChEBI" id="CHEBI:37565"/>
        <label>2</label>
    </ligand>
</feature>
<proteinExistence type="inferred from homology"/>
<gene>
    <name evidence="8 12" type="primary">der</name>
    <name evidence="12" type="ORF">ACFSQ0_02605</name>
</gene>
<keyword evidence="4 10" id="KW-0677">Repeat</keyword>
<feature type="binding site" evidence="8">
    <location>
        <begin position="56"/>
        <end position="60"/>
    </location>
    <ligand>
        <name>GTP</name>
        <dbReference type="ChEBI" id="CHEBI:37565"/>
        <label>1</label>
    </ligand>
</feature>
<keyword evidence="13" id="KW-1185">Reference proteome</keyword>
<protein>
    <recommendedName>
        <fullName evidence="2 8">GTPase Der</fullName>
    </recommendedName>
    <alternativeName>
        <fullName evidence="7 8">GTP-binding protein EngA</fullName>
    </alternativeName>
</protein>
<comment type="similarity">
    <text evidence="1 8 9 10">Belongs to the TRAFAC class TrmE-Era-EngA-EngB-Septin-like GTPase superfamily. EngA (Der) GTPase family.</text>
</comment>
<feature type="binding site" evidence="8">
    <location>
        <begin position="228"/>
        <end position="232"/>
    </location>
    <ligand>
        <name>GTP</name>
        <dbReference type="ChEBI" id="CHEBI:37565"/>
        <label>2</label>
    </ligand>
</feature>
<dbReference type="PRINTS" id="PR00326">
    <property type="entry name" value="GTP1OBG"/>
</dbReference>
<dbReference type="CDD" id="cd01895">
    <property type="entry name" value="EngA2"/>
    <property type="match status" value="1"/>
</dbReference>
<dbReference type="Gene3D" id="3.40.50.300">
    <property type="entry name" value="P-loop containing nucleotide triphosphate hydrolases"/>
    <property type="match status" value="2"/>
</dbReference>
<evidence type="ECO:0000256" key="10">
    <source>
        <dbReference type="RuleBase" id="RU004481"/>
    </source>
</evidence>
<evidence type="ECO:0000256" key="1">
    <source>
        <dbReference type="ARBA" id="ARBA00008279"/>
    </source>
</evidence>
<dbReference type="HAMAP" id="MF_00195">
    <property type="entry name" value="GTPase_Der"/>
    <property type="match status" value="1"/>
</dbReference>
<dbReference type="SUPFAM" id="SSF52540">
    <property type="entry name" value="P-loop containing nucleoside triphosphate hydrolases"/>
    <property type="match status" value="2"/>
</dbReference>
<evidence type="ECO:0000259" key="11">
    <source>
        <dbReference type="PROSITE" id="PS51712"/>
    </source>
</evidence>
<comment type="caution">
    <text evidence="12">The sequence shown here is derived from an EMBL/GenBank/DDBJ whole genome shotgun (WGS) entry which is preliminary data.</text>
</comment>
<keyword evidence="6 8" id="KW-0342">GTP-binding</keyword>